<keyword evidence="2" id="KW-0812">Transmembrane</keyword>
<keyword evidence="4" id="KW-1185">Reference proteome</keyword>
<evidence type="ECO:0000256" key="2">
    <source>
        <dbReference type="SAM" id="Phobius"/>
    </source>
</evidence>
<feature type="transmembrane region" description="Helical" evidence="2">
    <location>
        <begin position="46"/>
        <end position="64"/>
    </location>
</feature>
<protein>
    <recommendedName>
        <fullName evidence="5">Adhesin domain-containing protein</fullName>
    </recommendedName>
</protein>
<dbReference type="EMBL" id="JANBUW010000034">
    <property type="protein sequence ID" value="KAJ2850382.1"/>
    <property type="molecule type" value="Genomic_DNA"/>
</dbReference>
<reference evidence="3" key="1">
    <citation type="submission" date="2022-07" db="EMBL/GenBank/DDBJ databases">
        <title>Phylogenomic reconstructions and comparative analyses of Kickxellomycotina fungi.</title>
        <authorList>
            <person name="Reynolds N.K."/>
            <person name="Stajich J.E."/>
            <person name="Barry K."/>
            <person name="Grigoriev I.V."/>
            <person name="Crous P."/>
            <person name="Smith M.E."/>
        </authorList>
    </citation>
    <scope>NUCLEOTIDE SEQUENCE</scope>
    <source>
        <strain evidence="3">NRRL 1566</strain>
    </source>
</reference>
<sequence>MSNEKRTIYADGHVYELPPDLESGSSRECPARECRCSRGRRFAKRALMFVVGFFVAQTLLHTMFSVHRYVKHGNGFGHMSMWGSKFGDDVDSHHPHPPHWTHHGYHHGWKHHPHHPHYDYDSDDEVPHHSHRPHRPHHKGGHKHVPHRRPHHNNDHYDSDNEEYDHHSKPSHQRPLRPQRPPHSRIRPKPITSELVKPGSGSMGRFQYLNKDKLNKLIKGELSASLLGNMLSLVNDICIPTIPVADLEKFSFDTAKFGKIVNKVVGGIGSDIHVTTTTDKQASLEVTARVSNNKLAEEVKLTQTTDSDGLITFQLDGPKWLGKDDCAYANIVLKIPKDTTHLVALRNNFIFGNIKIDREIAHAITFGDFEINTAISKVSIPPIHAENVIINAVSGGVHGYFFVSDSIAVHTVRGQIDVGVNVHRASKSSISAESVSGNVLLRVTGGFDGSFAARSIGGKVDVEDISDGSSRLHFDKDLTRVKTGTFSPADSTRVGDSSLNAAAVSGNIEIELE</sequence>
<comment type="caution">
    <text evidence="3">The sequence shown here is derived from an EMBL/GenBank/DDBJ whole genome shotgun (WGS) entry which is preliminary data.</text>
</comment>
<accession>A0A9W8IEG8</accession>
<keyword evidence="2" id="KW-1133">Transmembrane helix</keyword>
<dbReference type="OrthoDB" id="5547695at2759"/>
<dbReference type="AlphaFoldDB" id="A0A9W8IEG8"/>
<organism evidence="3 4">
    <name type="scientific">Coemansia brasiliensis</name>
    <dbReference type="NCBI Taxonomy" id="2650707"/>
    <lineage>
        <taxon>Eukaryota</taxon>
        <taxon>Fungi</taxon>
        <taxon>Fungi incertae sedis</taxon>
        <taxon>Zoopagomycota</taxon>
        <taxon>Kickxellomycotina</taxon>
        <taxon>Kickxellomycetes</taxon>
        <taxon>Kickxellales</taxon>
        <taxon>Kickxellaceae</taxon>
        <taxon>Coemansia</taxon>
    </lineage>
</organism>
<evidence type="ECO:0000313" key="3">
    <source>
        <dbReference type="EMBL" id="KAJ2850382.1"/>
    </source>
</evidence>
<feature type="compositionally biased region" description="Basic residues" evidence="1">
    <location>
        <begin position="129"/>
        <end position="151"/>
    </location>
</feature>
<evidence type="ECO:0000256" key="1">
    <source>
        <dbReference type="SAM" id="MobiDB-lite"/>
    </source>
</evidence>
<name>A0A9W8IEG8_9FUNG</name>
<keyword evidence="2" id="KW-0472">Membrane</keyword>
<evidence type="ECO:0000313" key="4">
    <source>
        <dbReference type="Proteomes" id="UP001139887"/>
    </source>
</evidence>
<gene>
    <name evidence="3" type="ORF">IWW36_001934</name>
</gene>
<evidence type="ECO:0008006" key="5">
    <source>
        <dbReference type="Google" id="ProtNLM"/>
    </source>
</evidence>
<feature type="compositionally biased region" description="Basic residues" evidence="1">
    <location>
        <begin position="169"/>
        <end position="188"/>
    </location>
</feature>
<proteinExistence type="predicted"/>
<dbReference type="Proteomes" id="UP001139887">
    <property type="component" value="Unassembled WGS sequence"/>
</dbReference>
<feature type="region of interest" description="Disordered" evidence="1">
    <location>
        <begin position="120"/>
        <end position="203"/>
    </location>
</feature>
<feature type="compositionally biased region" description="Basic and acidic residues" evidence="1">
    <location>
        <begin position="152"/>
        <end position="168"/>
    </location>
</feature>